<evidence type="ECO:0000313" key="3">
    <source>
        <dbReference type="Proteomes" id="UP000238823"/>
    </source>
</evidence>
<gene>
    <name evidence="2" type="ORF">ENSA7_73450</name>
</gene>
<dbReference type="AlphaFoldDB" id="A0A2S9XSN5"/>
<evidence type="ECO:0000256" key="1">
    <source>
        <dbReference type="SAM" id="SignalP"/>
    </source>
</evidence>
<evidence type="ECO:0008006" key="4">
    <source>
        <dbReference type="Google" id="ProtNLM"/>
    </source>
</evidence>
<name>A0A2S9XSN5_9BACT</name>
<dbReference type="PROSITE" id="PS51257">
    <property type="entry name" value="PROKAR_LIPOPROTEIN"/>
    <property type="match status" value="1"/>
</dbReference>
<keyword evidence="1" id="KW-0732">Signal</keyword>
<comment type="caution">
    <text evidence="2">The sequence shown here is derived from an EMBL/GenBank/DDBJ whole genome shotgun (WGS) entry which is preliminary data.</text>
</comment>
<dbReference type="RefSeq" id="WP_106094135.1">
    <property type="nucleotide sequence ID" value="NZ_PVNL01000136.1"/>
</dbReference>
<dbReference type="Proteomes" id="UP000238823">
    <property type="component" value="Unassembled WGS sequence"/>
</dbReference>
<protein>
    <recommendedName>
        <fullName evidence="4">Lipoprotein</fullName>
    </recommendedName>
</protein>
<organism evidence="2 3">
    <name type="scientific">Enhygromyxa salina</name>
    <dbReference type="NCBI Taxonomy" id="215803"/>
    <lineage>
        <taxon>Bacteria</taxon>
        <taxon>Pseudomonadati</taxon>
        <taxon>Myxococcota</taxon>
        <taxon>Polyangia</taxon>
        <taxon>Nannocystales</taxon>
        <taxon>Nannocystaceae</taxon>
        <taxon>Enhygromyxa</taxon>
    </lineage>
</organism>
<evidence type="ECO:0000313" key="2">
    <source>
        <dbReference type="EMBL" id="PRP95711.1"/>
    </source>
</evidence>
<feature type="chain" id="PRO_5015548454" description="Lipoprotein" evidence="1">
    <location>
        <begin position="19"/>
        <end position="289"/>
    </location>
</feature>
<reference evidence="2 3" key="1">
    <citation type="submission" date="2018-03" db="EMBL/GenBank/DDBJ databases">
        <title>Draft Genome Sequences of the Obligatory Marine Myxobacteria Enhygromyxa salina SWB007.</title>
        <authorList>
            <person name="Poehlein A."/>
            <person name="Moghaddam J.A."/>
            <person name="Harms H."/>
            <person name="Alanjari M."/>
            <person name="Koenig G.M."/>
            <person name="Daniel R."/>
            <person name="Schaeberle T.F."/>
        </authorList>
    </citation>
    <scope>NUCLEOTIDE SEQUENCE [LARGE SCALE GENOMIC DNA]</scope>
    <source>
        <strain evidence="2 3">SWB007</strain>
    </source>
</reference>
<accession>A0A2S9XSN5</accession>
<proteinExistence type="predicted"/>
<dbReference type="EMBL" id="PVNL01000136">
    <property type="protein sequence ID" value="PRP95711.1"/>
    <property type="molecule type" value="Genomic_DNA"/>
</dbReference>
<sequence length="289" mass="31811">MRHSLHCSLVLILGACHASQPTSPEPAATTPSIQCFEVREPRGPEACDFFAWTHIEACFVDDDVELNYTYDIDECDPDEAPQLDSRLGHGDLSWHGRLGPRWARDLEAALDDQRKSIGGVHVQVQVRFTDGAEAHWISRTDKWRLLFVELDDVAKRAAGLGVPAPLIVVARGREQERFELQPRPLERTAELVWSGAQAGRCEIDNEVSRRLRMLARDTTAAKHAPSCPEGPGLFIPLFSSRTGEPRGCQIWALGSVNASTRLDPNLGEIDTTNATLLAALRTAASGFSP</sequence>
<feature type="signal peptide" evidence="1">
    <location>
        <begin position="1"/>
        <end position="18"/>
    </location>
</feature>